<keyword evidence="7" id="KW-1185">Reference proteome</keyword>
<gene>
    <name evidence="6" type="ordered locus">PCC8801_3793</name>
</gene>
<keyword evidence="4" id="KW-0175">Coiled coil</keyword>
<dbReference type="PRINTS" id="PR00040">
    <property type="entry name" value="HTHMERR"/>
</dbReference>
<dbReference type="GO" id="GO:0003677">
    <property type="term" value="F:DNA binding"/>
    <property type="evidence" value="ECO:0007669"/>
    <property type="project" value="UniProtKB-KW"/>
</dbReference>
<dbReference type="eggNOG" id="COG0789">
    <property type="taxonomic scope" value="Bacteria"/>
</dbReference>
<dbReference type="PANTHER" id="PTHR30204:SF94">
    <property type="entry name" value="HEAVY METAL-DEPENDENT TRANSCRIPTIONAL REGULATOR HI_0293-RELATED"/>
    <property type="match status" value="1"/>
</dbReference>
<dbReference type="SMART" id="SM00422">
    <property type="entry name" value="HTH_MERR"/>
    <property type="match status" value="1"/>
</dbReference>
<dbReference type="OrthoDB" id="9791488at2"/>
<proteinExistence type="predicted"/>
<dbReference type="InterPro" id="IPR000551">
    <property type="entry name" value="MerR-type_HTH_dom"/>
</dbReference>
<dbReference type="AlphaFoldDB" id="B7K437"/>
<dbReference type="STRING" id="41431.PCC8801_3793"/>
<dbReference type="HOGENOM" id="CLU_060077_2_2_3"/>
<feature type="coiled-coil region" evidence="4">
    <location>
        <begin position="85"/>
        <end position="115"/>
    </location>
</feature>
<dbReference type="PROSITE" id="PS50937">
    <property type="entry name" value="HTH_MERR_2"/>
    <property type="match status" value="1"/>
</dbReference>
<dbReference type="SUPFAM" id="SSF46955">
    <property type="entry name" value="Putative DNA-binding domain"/>
    <property type="match status" value="1"/>
</dbReference>
<accession>B7K437</accession>
<dbReference type="GO" id="GO:0003700">
    <property type="term" value="F:DNA-binding transcription factor activity"/>
    <property type="evidence" value="ECO:0007669"/>
    <property type="project" value="InterPro"/>
</dbReference>
<dbReference type="PANTHER" id="PTHR30204">
    <property type="entry name" value="REDOX-CYCLING DRUG-SENSING TRANSCRIPTIONAL ACTIVATOR SOXR"/>
    <property type="match status" value="1"/>
</dbReference>
<keyword evidence="1" id="KW-0805">Transcription regulation</keyword>
<reference evidence="7" key="1">
    <citation type="journal article" date="2011" name="MBio">
        <title>Novel metabolic attributes of the genus Cyanothece, comprising a group of unicellular nitrogen-fixing Cyanobacteria.</title>
        <authorList>
            <person name="Bandyopadhyay A."/>
            <person name="Elvitigala T."/>
            <person name="Welsh E."/>
            <person name="Stockel J."/>
            <person name="Liberton M."/>
            <person name="Min H."/>
            <person name="Sherman L.A."/>
            <person name="Pakrasi H.B."/>
        </authorList>
    </citation>
    <scope>NUCLEOTIDE SEQUENCE [LARGE SCALE GENOMIC DNA]</scope>
    <source>
        <strain evidence="7">PCC 8801</strain>
    </source>
</reference>
<evidence type="ECO:0000256" key="2">
    <source>
        <dbReference type="ARBA" id="ARBA00023125"/>
    </source>
</evidence>
<organism evidence="6 7">
    <name type="scientific">Rippkaea orientalis (strain PCC 8801 / RF-1)</name>
    <name type="common">Cyanothece sp. (strain PCC 8801)</name>
    <dbReference type="NCBI Taxonomy" id="41431"/>
    <lineage>
        <taxon>Bacteria</taxon>
        <taxon>Bacillati</taxon>
        <taxon>Cyanobacteriota</taxon>
        <taxon>Cyanophyceae</taxon>
        <taxon>Oscillatoriophycideae</taxon>
        <taxon>Chroococcales</taxon>
        <taxon>Aphanothecaceae</taxon>
        <taxon>Rippkaea</taxon>
        <taxon>Rippkaea orientalis</taxon>
    </lineage>
</organism>
<evidence type="ECO:0000313" key="7">
    <source>
        <dbReference type="Proteomes" id="UP000008204"/>
    </source>
</evidence>
<feature type="domain" description="HTH merR-type" evidence="5">
    <location>
        <begin position="4"/>
        <end position="73"/>
    </location>
</feature>
<dbReference type="InterPro" id="IPR047057">
    <property type="entry name" value="MerR_fam"/>
</dbReference>
<dbReference type="KEGG" id="cyp:PCC8801_3793"/>
<dbReference type="CDD" id="cd04770">
    <property type="entry name" value="HTH_HMRTR"/>
    <property type="match status" value="1"/>
</dbReference>
<dbReference type="Proteomes" id="UP000008204">
    <property type="component" value="Chromosome"/>
</dbReference>
<keyword evidence="2" id="KW-0238">DNA-binding</keyword>
<evidence type="ECO:0000256" key="1">
    <source>
        <dbReference type="ARBA" id="ARBA00023015"/>
    </source>
</evidence>
<evidence type="ECO:0000259" key="5">
    <source>
        <dbReference type="PROSITE" id="PS50937"/>
    </source>
</evidence>
<name>B7K437_RIPO1</name>
<protein>
    <submittedName>
        <fullName evidence="6">Transcriptional regulator, MerR family</fullName>
    </submittedName>
</protein>
<keyword evidence="3" id="KW-0804">Transcription</keyword>
<dbReference type="Gene3D" id="1.10.1660.10">
    <property type="match status" value="1"/>
</dbReference>
<dbReference type="Pfam" id="PF13411">
    <property type="entry name" value="MerR_1"/>
    <property type="match status" value="1"/>
</dbReference>
<evidence type="ECO:0000256" key="4">
    <source>
        <dbReference type="SAM" id="Coils"/>
    </source>
</evidence>
<evidence type="ECO:0000313" key="6">
    <source>
        <dbReference type="EMBL" id="ACK67743.1"/>
    </source>
</evidence>
<sequence length="139" mass="16010">MKEMSTISEVAHQLSLNPQTIYFYERIGLIPSPCRSEGGYRLFSEEDLARLSLIMTLKSLGMTLEEIKSILDLKDNQRLTCREVAQELEEKILKINTKIAQLTTLRRELTNLLEECCTRLESRSKLCQCTLLDELLQQG</sequence>
<dbReference type="EMBL" id="CP001287">
    <property type="protein sequence ID" value="ACK67743.1"/>
    <property type="molecule type" value="Genomic_DNA"/>
</dbReference>
<evidence type="ECO:0000256" key="3">
    <source>
        <dbReference type="ARBA" id="ARBA00023163"/>
    </source>
</evidence>
<dbReference type="RefSeq" id="WP_012597001.1">
    <property type="nucleotide sequence ID" value="NC_011726.1"/>
</dbReference>
<dbReference type="InterPro" id="IPR009061">
    <property type="entry name" value="DNA-bd_dom_put_sf"/>
</dbReference>